<evidence type="ECO:0000313" key="1">
    <source>
        <dbReference type="EMBL" id="RAG81494.1"/>
    </source>
</evidence>
<dbReference type="AlphaFoldDB" id="A0A2X0I994"/>
<comment type="caution">
    <text evidence="1">The sequence shown here is derived from an EMBL/GenBank/DDBJ whole genome shotgun (WGS) entry which is preliminary data.</text>
</comment>
<name>A0A2X0I994_9ACTN</name>
<protein>
    <submittedName>
        <fullName evidence="1">Uncharacterized protein</fullName>
    </submittedName>
</protein>
<dbReference type="RefSeq" id="WP_111506846.1">
    <property type="nucleotide sequence ID" value="NZ_QKYN01000156.1"/>
</dbReference>
<evidence type="ECO:0000313" key="2">
    <source>
        <dbReference type="Proteomes" id="UP000248889"/>
    </source>
</evidence>
<sequence length="61" mass="6512">MDQNDQLLLKRVADARAALAEAVSAQNPGGLSQALDELEEALRQARENGIEVPPEAEDKVG</sequence>
<proteinExistence type="predicted"/>
<dbReference type="OrthoDB" id="3855582at2"/>
<dbReference type="EMBL" id="QKYN01000156">
    <property type="protein sequence ID" value="RAG81494.1"/>
    <property type="molecule type" value="Genomic_DNA"/>
</dbReference>
<gene>
    <name evidence="1" type="ORF">DN069_32535</name>
</gene>
<accession>A0A2X0I994</accession>
<keyword evidence="2" id="KW-1185">Reference proteome</keyword>
<organism evidence="1 2">
    <name type="scientific">Streptacidiphilus pinicola</name>
    <dbReference type="NCBI Taxonomy" id="2219663"/>
    <lineage>
        <taxon>Bacteria</taxon>
        <taxon>Bacillati</taxon>
        <taxon>Actinomycetota</taxon>
        <taxon>Actinomycetes</taxon>
        <taxon>Kitasatosporales</taxon>
        <taxon>Streptomycetaceae</taxon>
        <taxon>Streptacidiphilus</taxon>
    </lineage>
</organism>
<reference evidence="1 2" key="1">
    <citation type="submission" date="2018-06" db="EMBL/GenBank/DDBJ databases">
        <title>Streptacidiphilus pinicola sp. nov., isolated from pine grove soil.</title>
        <authorList>
            <person name="Roh S.G."/>
            <person name="Park S."/>
            <person name="Kim M.-K."/>
            <person name="Yun B.-R."/>
            <person name="Park J."/>
            <person name="Kim M.J."/>
            <person name="Kim Y.S."/>
            <person name="Kim S.B."/>
        </authorList>
    </citation>
    <scope>NUCLEOTIDE SEQUENCE [LARGE SCALE GENOMIC DNA]</scope>
    <source>
        <strain evidence="1 2">MMS16-CNU450</strain>
    </source>
</reference>
<dbReference type="Proteomes" id="UP000248889">
    <property type="component" value="Unassembled WGS sequence"/>
</dbReference>